<sequence length="307" mass="35339">MKAWKKYLASGRQESLRESYVPIRNKFQSNIRKSFKSVFSIDNSSKLLNFDYKTEAKCDPTAKDLFNPEKIREKLKKLDPTKAIGPDKIHGVVLKICASFKNNLISKSQHGFLPRKSCLTNLLKTIDIITEALANGYPIDIIYTDFAKAFDKVSYWKLLFKLKYYGFGDMLIKWIKSFLSWRKQRLVLGETFAEWVVVDNGVPQGSVLGPLLFIIYINDMLEIISNSCEAYADDSKILSIIKNFDSIIKLQNDLDNVCKWSKDWSAELNLEICKIIHVGNNNTKFDYMMESQSLTKSDCEKDLGIYI</sequence>
<name>A0A813YSH3_9BILA</name>
<dbReference type="Proteomes" id="UP000663879">
    <property type="component" value="Unassembled WGS sequence"/>
</dbReference>
<comment type="caution">
    <text evidence="2">The sequence shown here is derived from an EMBL/GenBank/DDBJ whole genome shotgun (WGS) entry which is preliminary data.</text>
</comment>
<reference evidence="2" key="1">
    <citation type="submission" date="2021-02" db="EMBL/GenBank/DDBJ databases">
        <authorList>
            <person name="Nowell W R."/>
        </authorList>
    </citation>
    <scope>NUCLEOTIDE SEQUENCE</scope>
    <source>
        <strain evidence="2">Ploen Becks lab</strain>
    </source>
</reference>
<organism evidence="2 3">
    <name type="scientific">Brachionus calyciflorus</name>
    <dbReference type="NCBI Taxonomy" id="104777"/>
    <lineage>
        <taxon>Eukaryota</taxon>
        <taxon>Metazoa</taxon>
        <taxon>Spiralia</taxon>
        <taxon>Gnathifera</taxon>
        <taxon>Rotifera</taxon>
        <taxon>Eurotatoria</taxon>
        <taxon>Monogononta</taxon>
        <taxon>Pseudotrocha</taxon>
        <taxon>Ploima</taxon>
        <taxon>Brachionidae</taxon>
        <taxon>Brachionus</taxon>
    </lineage>
</organism>
<dbReference type="CDD" id="cd01650">
    <property type="entry name" value="RT_nLTR_like"/>
    <property type="match status" value="1"/>
</dbReference>
<evidence type="ECO:0000259" key="1">
    <source>
        <dbReference type="PROSITE" id="PS50878"/>
    </source>
</evidence>
<dbReference type="InterPro" id="IPR000477">
    <property type="entry name" value="RT_dom"/>
</dbReference>
<gene>
    <name evidence="2" type="ORF">OXX778_LOCUS10766</name>
</gene>
<proteinExistence type="predicted"/>
<dbReference type="PANTHER" id="PTHR33332">
    <property type="entry name" value="REVERSE TRANSCRIPTASE DOMAIN-CONTAINING PROTEIN"/>
    <property type="match status" value="1"/>
</dbReference>
<dbReference type="OrthoDB" id="6627800at2759"/>
<feature type="domain" description="Reverse transcriptase" evidence="1">
    <location>
        <begin position="1"/>
        <end position="292"/>
    </location>
</feature>
<accession>A0A813YSH3</accession>
<dbReference type="InterPro" id="IPR043502">
    <property type="entry name" value="DNA/RNA_pol_sf"/>
</dbReference>
<dbReference type="EMBL" id="CAJNOC010001749">
    <property type="protein sequence ID" value="CAF0888135.1"/>
    <property type="molecule type" value="Genomic_DNA"/>
</dbReference>
<dbReference type="Pfam" id="PF00078">
    <property type="entry name" value="RVT_1"/>
    <property type="match status" value="1"/>
</dbReference>
<protein>
    <recommendedName>
        <fullName evidence="1">Reverse transcriptase domain-containing protein</fullName>
    </recommendedName>
</protein>
<keyword evidence="3" id="KW-1185">Reference proteome</keyword>
<evidence type="ECO:0000313" key="2">
    <source>
        <dbReference type="EMBL" id="CAF0888135.1"/>
    </source>
</evidence>
<evidence type="ECO:0000313" key="3">
    <source>
        <dbReference type="Proteomes" id="UP000663879"/>
    </source>
</evidence>
<dbReference type="PROSITE" id="PS50878">
    <property type="entry name" value="RT_POL"/>
    <property type="match status" value="1"/>
</dbReference>
<dbReference type="AlphaFoldDB" id="A0A813YSH3"/>
<dbReference type="SUPFAM" id="SSF56672">
    <property type="entry name" value="DNA/RNA polymerases"/>
    <property type="match status" value="1"/>
</dbReference>